<keyword evidence="1" id="KW-0732">Signal</keyword>
<protein>
    <recommendedName>
        <fullName evidence="4">Secreted protein</fullName>
    </recommendedName>
</protein>
<keyword evidence="3" id="KW-1185">Reference proteome</keyword>
<evidence type="ECO:0000313" key="2">
    <source>
        <dbReference type="EMBL" id="WQD39710.1"/>
    </source>
</evidence>
<dbReference type="RefSeq" id="WP_114789131.1">
    <property type="nucleotide sequence ID" value="NZ_CP139960.1"/>
</dbReference>
<organism evidence="2 3">
    <name type="scientific">Niabella yanshanensis</name>
    <dbReference type="NCBI Taxonomy" id="577386"/>
    <lineage>
        <taxon>Bacteria</taxon>
        <taxon>Pseudomonadati</taxon>
        <taxon>Bacteroidota</taxon>
        <taxon>Chitinophagia</taxon>
        <taxon>Chitinophagales</taxon>
        <taxon>Chitinophagaceae</taxon>
        <taxon>Niabella</taxon>
    </lineage>
</organism>
<dbReference type="EMBL" id="CP139960">
    <property type="protein sequence ID" value="WQD39710.1"/>
    <property type="molecule type" value="Genomic_DNA"/>
</dbReference>
<feature type="signal peptide" evidence="1">
    <location>
        <begin position="1"/>
        <end position="19"/>
    </location>
</feature>
<accession>A0ABZ0W8W1</accession>
<name>A0ABZ0W8W1_9BACT</name>
<gene>
    <name evidence="2" type="ORF">U0035_06065</name>
</gene>
<evidence type="ECO:0000256" key="1">
    <source>
        <dbReference type="SAM" id="SignalP"/>
    </source>
</evidence>
<proteinExistence type="predicted"/>
<dbReference type="Proteomes" id="UP001325680">
    <property type="component" value="Chromosome"/>
</dbReference>
<feature type="chain" id="PRO_5046370367" description="Secreted protein" evidence="1">
    <location>
        <begin position="20"/>
        <end position="91"/>
    </location>
</feature>
<sequence>MKNLLLVVLFSTASFVTQAQTGKDSGKSARDFIIENENGRTTRPNIVNPEVKKLMPQNDSVVLANQKTEKAKNCCNGSCCKKKKSRKKNMR</sequence>
<evidence type="ECO:0008006" key="4">
    <source>
        <dbReference type="Google" id="ProtNLM"/>
    </source>
</evidence>
<reference evidence="2 3" key="1">
    <citation type="submission" date="2023-12" db="EMBL/GenBank/DDBJ databases">
        <title>Genome sequencing and assembly of bacterial species from a model synthetic community.</title>
        <authorList>
            <person name="Hogle S.L."/>
        </authorList>
    </citation>
    <scope>NUCLEOTIDE SEQUENCE [LARGE SCALE GENOMIC DNA]</scope>
    <source>
        <strain evidence="2 3">HAMBI_3031</strain>
    </source>
</reference>
<evidence type="ECO:0000313" key="3">
    <source>
        <dbReference type="Proteomes" id="UP001325680"/>
    </source>
</evidence>